<sequence length="261" mass="27707">MPPADTAAARAMWVWSGPDPEVLVDFARCKGVATLFVAVCPDVATSPDLPRLRRLTALADAVGIRLDALGGEPHWATDHAAASAWARAAAGTGLFTGIHVDVEPYALAAWSGSASRARLVRSYLGLLDALQQETHETGHTLEVDVPFWWQTVPVGDHTLADAVLTRVDAVTVMSYRDRATGPDSITAVGADLLERAAAAQRPVRLAAETNPVPDCPSCTFAGRTASELRDALAEVDRAEASTPAFAGIAVEDYDGWRALRE</sequence>
<proteinExistence type="predicted"/>
<comment type="caution">
    <text evidence="1">The sequence shown here is derived from an EMBL/GenBank/DDBJ whole genome shotgun (WGS) entry which is preliminary data.</text>
</comment>
<evidence type="ECO:0000313" key="1">
    <source>
        <dbReference type="EMBL" id="MFC6704706.1"/>
    </source>
</evidence>
<dbReference type="Proteomes" id="UP001596298">
    <property type="component" value="Unassembled WGS sequence"/>
</dbReference>
<dbReference type="EMBL" id="JBHSWH010000001">
    <property type="protein sequence ID" value="MFC6704706.1"/>
    <property type="molecule type" value="Genomic_DNA"/>
</dbReference>
<keyword evidence="2" id="KW-1185">Reference proteome</keyword>
<reference evidence="2" key="1">
    <citation type="journal article" date="2019" name="Int. J. Syst. Evol. Microbiol.">
        <title>The Global Catalogue of Microorganisms (GCM) 10K type strain sequencing project: providing services to taxonomists for standard genome sequencing and annotation.</title>
        <authorList>
            <consortium name="The Broad Institute Genomics Platform"/>
            <consortium name="The Broad Institute Genome Sequencing Center for Infectious Disease"/>
            <person name="Wu L."/>
            <person name="Ma J."/>
        </authorList>
    </citation>
    <scope>NUCLEOTIDE SEQUENCE [LARGE SCALE GENOMIC DNA]</scope>
    <source>
        <strain evidence="2">CCUG 58127</strain>
    </source>
</reference>
<name>A0ABW2AD35_9MICO</name>
<evidence type="ECO:0000313" key="2">
    <source>
        <dbReference type="Proteomes" id="UP001596298"/>
    </source>
</evidence>
<organism evidence="1 2">
    <name type="scientific">Flexivirga alba</name>
    <dbReference type="NCBI Taxonomy" id="702742"/>
    <lineage>
        <taxon>Bacteria</taxon>
        <taxon>Bacillati</taxon>
        <taxon>Actinomycetota</taxon>
        <taxon>Actinomycetes</taxon>
        <taxon>Micrococcales</taxon>
        <taxon>Dermacoccaceae</taxon>
        <taxon>Flexivirga</taxon>
    </lineage>
</organism>
<dbReference type="RefSeq" id="WP_382399185.1">
    <property type="nucleotide sequence ID" value="NZ_JBHSWH010000001.1"/>
</dbReference>
<gene>
    <name evidence="1" type="ORF">ACFQDH_05355</name>
</gene>
<accession>A0ABW2AD35</accession>
<evidence type="ECO:0008006" key="3">
    <source>
        <dbReference type="Google" id="ProtNLM"/>
    </source>
</evidence>
<protein>
    <recommendedName>
        <fullName evidence="3">Amidase</fullName>
    </recommendedName>
</protein>